<proteinExistence type="predicted"/>
<reference evidence="2" key="1">
    <citation type="submission" date="2006-03" db="EMBL/GenBank/DDBJ databases">
        <title>Complete sequence of Saccharophagus degradans 2-40.</title>
        <authorList>
            <consortium name="US DOE Joint Genome Institute"/>
            <person name="Copeland A."/>
            <person name="Lucas S."/>
            <person name="Lapidus A."/>
            <person name="Barry K."/>
            <person name="Detter J.C."/>
            <person name="Glavina del Rio T."/>
            <person name="Hammon N."/>
            <person name="Israni S."/>
            <person name="Dalin E."/>
            <person name="Tice H."/>
            <person name="Pitluck S."/>
            <person name="Saunders E.H."/>
            <person name="Brettin T."/>
            <person name="Bruce D."/>
            <person name="Han C."/>
            <person name="Tapia R."/>
            <person name="Gilna P."/>
            <person name="Schmutz J."/>
            <person name="Larimer F."/>
            <person name="Land M."/>
            <person name="Hauser L."/>
            <person name="Kyrpides N."/>
            <person name="Lykidis A."/>
            <person name="Richardson P."/>
            <person name="Weiner R."/>
        </authorList>
    </citation>
    <scope>NUCLEOTIDE SEQUENCE</scope>
    <source>
        <strain>2-40</strain>
    </source>
</reference>
<dbReference type="PANTHER" id="PTHR12526:SF630">
    <property type="entry name" value="GLYCOSYLTRANSFERASE"/>
    <property type="match status" value="1"/>
</dbReference>
<dbReference type="KEGG" id="sde:Sde_0147"/>
<reference evidence="2" key="2">
    <citation type="journal article" date="2008" name="PLoS Genet.">
        <title>Complete genome sequence of the complex carbohydrate-degrading marine bacterium, Saccharophagus degradans strain 2-40 T.</title>
        <authorList>
            <person name="Weiner R.M."/>
            <person name="Taylor L.E.II."/>
            <person name="Henrissat B."/>
            <person name="Hauser L."/>
            <person name="Land M."/>
            <person name="Coutinho P.M."/>
            <person name="Rancurel C."/>
            <person name="Saunders E.H."/>
            <person name="Longmire A.G."/>
            <person name="Zhang H."/>
            <person name="Bayer E.A."/>
            <person name="Gilbert H.J."/>
            <person name="Larimer F."/>
            <person name="Zhulin I.B."/>
            <person name="Ekborg N.A."/>
            <person name="Lamed R."/>
            <person name="Richardson P.M."/>
            <person name="Borovok I."/>
            <person name="Hutcheson S."/>
        </authorList>
    </citation>
    <scope>NUCLEOTIDE SEQUENCE [LARGE SCALE GENOMIC DNA]</scope>
    <source>
        <strain evidence="2">2-40</strain>
    </source>
</reference>
<dbReference type="AlphaFoldDB" id="Q21PG8"/>
<keyword evidence="2" id="KW-0808">Transferase</keyword>
<sequence>MGNINSRVAMKKHLLIVSKSFIYSTKNVNMTKYVRMKDHYSGDILGTTNKKQFKHYEEDGFLFVTSYLSDRLSRIKLLVTLKFLLHATCTAIYRHYFVKKYDLIIAREPILAGPLALLIKLFTGAKLITELNGNYVSPVVWEDIENKFIRNLKLGYSKKAIPFVLKRSNGIKLLYPSQITPYLSEEEQRKHTISCFHEYTPISEFHKSTVEEDFIMTMGYPYNIKGFDILVSAFDKIAHKFPTTQVHLIGYLETADRQYLESLHSHPDQIKLLKPLEYDAAMEKISKTKCFVLASRTEAMGRVLLESMAHGKPVIGSTADGIPTYIRDGVNGYVFASGNVDQLAEKLEVMLSSGSKRKMLGDAGYEIVMAELSEQQYLERYGALIENACGDGKKK</sequence>
<dbReference type="EMBL" id="CP000282">
    <property type="protein sequence ID" value="ABD79411.1"/>
    <property type="molecule type" value="Genomic_DNA"/>
</dbReference>
<dbReference type="HOGENOM" id="CLU_698075_0_0_6"/>
<dbReference type="Pfam" id="PF00534">
    <property type="entry name" value="Glycos_transf_1"/>
    <property type="match status" value="1"/>
</dbReference>
<protein>
    <submittedName>
        <fullName evidence="2">A-glycosyltransferase-like protein</fullName>
    </submittedName>
</protein>
<dbReference type="InterPro" id="IPR001296">
    <property type="entry name" value="Glyco_trans_1"/>
</dbReference>
<organism evidence="2 3">
    <name type="scientific">Saccharophagus degradans (strain 2-40 / ATCC 43961 / DSM 17024)</name>
    <dbReference type="NCBI Taxonomy" id="203122"/>
    <lineage>
        <taxon>Bacteria</taxon>
        <taxon>Pseudomonadati</taxon>
        <taxon>Pseudomonadota</taxon>
        <taxon>Gammaproteobacteria</taxon>
        <taxon>Cellvibrionales</taxon>
        <taxon>Cellvibrionaceae</taxon>
        <taxon>Saccharophagus</taxon>
    </lineage>
</organism>
<dbReference type="CDD" id="cd03801">
    <property type="entry name" value="GT4_PimA-like"/>
    <property type="match status" value="1"/>
</dbReference>
<dbReference type="CAZy" id="GT4">
    <property type="family name" value="Glycosyltransferase Family 4"/>
</dbReference>
<dbReference type="eggNOG" id="COG0438">
    <property type="taxonomic scope" value="Bacteria"/>
</dbReference>
<name>Q21PG8_SACD2</name>
<keyword evidence="3" id="KW-1185">Reference proteome</keyword>
<feature type="domain" description="Glycosyl transferase family 1" evidence="1">
    <location>
        <begin position="208"/>
        <end position="366"/>
    </location>
</feature>
<dbReference type="Proteomes" id="UP000001947">
    <property type="component" value="Chromosome"/>
</dbReference>
<evidence type="ECO:0000313" key="2">
    <source>
        <dbReference type="EMBL" id="ABD79411.1"/>
    </source>
</evidence>
<evidence type="ECO:0000313" key="3">
    <source>
        <dbReference type="Proteomes" id="UP000001947"/>
    </source>
</evidence>
<dbReference type="SUPFAM" id="SSF53756">
    <property type="entry name" value="UDP-Glycosyltransferase/glycogen phosphorylase"/>
    <property type="match status" value="1"/>
</dbReference>
<dbReference type="STRING" id="203122.Sde_0147"/>
<gene>
    <name evidence="2" type="ordered locus">Sde_0147</name>
</gene>
<dbReference type="GO" id="GO:1901135">
    <property type="term" value="P:carbohydrate derivative metabolic process"/>
    <property type="evidence" value="ECO:0007669"/>
    <property type="project" value="UniProtKB-ARBA"/>
</dbReference>
<dbReference type="Gene3D" id="3.40.50.2000">
    <property type="entry name" value="Glycogen Phosphorylase B"/>
    <property type="match status" value="2"/>
</dbReference>
<dbReference type="PANTHER" id="PTHR12526">
    <property type="entry name" value="GLYCOSYLTRANSFERASE"/>
    <property type="match status" value="1"/>
</dbReference>
<evidence type="ECO:0000259" key="1">
    <source>
        <dbReference type="Pfam" id="PF00534"/>
    </source>
</evidence>
<accession>Q21PG8</accession>
<dbReference type="GO" id="GO:0016757">
    <property type="term" value="F:glycosyltransferase activity"/>
    <property type="evidence" value="ECO:0007669"/>
    <property type="project" value="InterPro"/>
</dbReference>